<dbReference type="InterPro" id="IPR051266">
    <property type="entry name" value="CLCR"/>
</dbReference>
<evidence type="ECO:0000256" key="2">
    <source>
        <dbReference type="SAM" id="SignalP"/>
    </source>
</evidence>
<dbReference type="Gene3D" id="3.40.50.410">
    <property type="entry name" value="von Willebrand factor, type A domain"/>
    <property type="match status" value="1"/>
</dbReference>
<accession>A0A261TLE5</accession>
<evidence type="ECO:0000259" key="3">
    <source>
        <dbReference type="PROSITE" id="PS50234"/>
    </source>
</evidence>
<feature type="domain" description="VWFA" evidence="3">
    <location>
        <begin position="233"/>
        <end position="407"/>
    </location>
</feature>
<dbReference type="Proteomes" id="UP000216913">
    <property type="component" value="Unassembled WGS sequence"/>
</dbReference>
<dbReference type="PROSITE" id="PS50234">
    <property type="entry name" value="VWFA"/>
    <property type="match status" value="1"/>
</dbReference>
<gene>
    <name evidence="4" type="ORF">CAL25_13110</name>
</gene>
<proteinExistence type="predicted"/>
<feature type="signal peptide" evidence="2">
    <location>
        <begin position="1"/>
        <end position="29"/>
    </location>
</feature>
<feature type="compositionally biased region" description="Low complexity" evidence="1">
    <location>
        <begin position="43"/>
        <end position="67"/>
    </location>
</feature>
<dbReference type="SMART" id="SM00327">
    <property type="entry name" value="VWA"/>
    <property type="match status" value="1"/>
</dbReference>
<dbReference type="PANTHER" id="PTHR10579:SF43">
    <property type="entry name" value="ZINC FINGER (C3HC4-TYPE RING FINGER) FAMILY PROTEIN"/>
    <property type="match status" value="1"/>
</dbReference>
<evidence type="ECO:0000256" key="1">
    <source>
        <dbReference type="SAM" id="MobiDB-lite"/>
    </source>
</evidence>
<dbReference type="InterPro" id="IPR021908">
    <property type="entry name" value="YfbK_C"/>
</dbReference>
<dbReference type="Pfam" id="PF12034">
    <property type="entry name" value="YfbK_C"/>
    <property type="match status" value="1"/>
</dbReference>
<dbReference type="InterPro" id="IPR036465">
    <property type="entry name" value="vWFA_dom_sf"/>
</dbReference>
<feature type="compositionally biased region" description="Pro residues" evidence="1">
    <location>
        <begin position="83"/>
        <end position="93"/>
    </location>
</feature>
<feature type="chain" id="PRO_5012040123" description="VWFA domain-containing protein" evidence="2">
    <location>
        <begin position="30"/>
        <end position="593"/>
    </location>
</feature>
<evidence type="ECO:0000313" key="5">
    <source>
        <dbReference type="Proteomes" id="UP000216913"/>
    </source>
</evidence>
<reference evidence="4 5" key="1">
    <citation type="submission" date="2017-05" db="EMBL/GenBank/DDBJ databases">
        <title>Complete and WGS of Bordetella genogroups.</title>
        <authorList>
            <person name="Spilker T."/>
            <person name="LiPuma J."/>
        </authorList>
    </citation>
    <scope>NUCLEOTIDE SEQUENCE [LARGE SCALE GENOMIC DNA]</scope>
    <source>
        <strain evidence="4 5">AU10456</strain>
    </source>
</reference>
<dbReference type="Pfam" id="PF12450">
    <property type="entry name" value="vWF_A"/>
    <property type="match status" value="1"/>
</dbReference>
<dbReference type="SUPFAM" id="SSF53300">
    <property type="entry name" value="vWA-like"/>
    <property type="match status" value="1"/>
</dbReference>
<dbReference type="AlphaFoldDB" id="A0A261TLE5"/>
<name>A0A261TLE5_9BORD</name>
<dbReference type="Pfam" id="PF00092">
    <property type="entry name" value="VWA"/>
    <property type="match status" value="1"/>
</dbReference>
<dbReference type="PANTHER" id="PTHR10579">
    <property type="entry name" value="CALCIUM-ACTIVATED CHLORIDE CHANNEL REGULATOR"/>
    <property type="match status" value="1"/>
</dbReference>
<keyword evidence="2" id="KW-0732">Signal</keyword>
<comment type="caution">
    <text evidence="4">The sequence shown here is derived from an EMBL/GenBank/DDBJ whole genome shotgun (WGS) entry which is preliminary data.</text>
</comment>
<evidence type="ECO:0000313" key="4">
    <source>
        <dbReference type="EMBL" id="OZI50255.1"/>
    </source>
</evidence>
<organism evidence="4 5">
    <name type="scientific">Bordetella genomosp. 5</name>
    <dbReference type="NCBI Taxonomy" id="1395608"/>
    <lineage>
        <taxon>Bacteria</taxon>
        <taxon>Pseudomonadati</taxon>
        <taxon>Pseudomonadota</taxon>
        <taxon>Betaproteobacteria</taxon>
        <taxon>Burkholderiales</taxon>
        <taxon>Alcaligenaceae</taxon>
        <taxon>Bordetella</taxon>
    </lineage>
</organism>
<dbReference type="InterPro" id="IPR022156">
    <property type="entry name" value="Uncharacterised_YfbK_N"/>
</dbReference>
<dbReference type="EMBL" id="NEVP01000007">
    <property type="protein sequence ID" value="OZI50255.1"/>
    <property type="molecule type" value="Genomic_DNA"/>
</dbReference>
<feature type="region of interest" description="Disordered" evidence="1">
    <location>
        <begin position="34"/>
        <end position="96"/>
    </location>
</feature>
<sequence>MSAMSHPNRRAARFMPRLICVFTSLALLAACTPSRDTDGQVRSAPGTTASGAAASAAPGSDAASPATRQQESQARVDASTLNAPPPPPHPQPAITPASEPYAAATVRRMVPAPASYSPPAAQESRDRYSKYTENPVRITREAPLATFGVDVDTGSYTHVRRMLSMGKLPPTDAVRAEEFINYFDYGYTPPSNRDVPFSVTTELAPSPWNPKRQLLLVGIQGWQAEPSTLPPANLVLLVDTSGSMAGPDRLPLIQAAMRQLVGQLRPQDRVAIVTYAGSAGVALPSTAGDKKAEILAAIDALRAAGSTNGSAGLELAYNEAARGFIDKGVNRILLASDGDFNVDTTDIDALKERISVQRKRGIGLTTLGVGSGNFNEALAQQLANSGNGSYHYLDNLQEARRVLVNQIGATLYTIAKDAKVQVEFNPAYVAEYRLIGYEKRALASEDFNNDQVDAGEIGAGASVTALFEITPVGSDAPSVDPLRYGDKKAAADSSAGANELAMVKVRYQKPEGGPSHLVSRPVSTRADAAPSDRLSQAAAAGAFAQWLRGGKYLAGYAPADMAALIRQHRPNAGQTALADLVDVAGSLGVPVQR</sequence>
<dbReference type="InterPro" id="IPR002035">
    <property type="entry name" value="VWF_A"/>
</dbReference>
<protein>
    <recommendedName>
        <fullName evidence="3">VWFA domain-containing protein</fullName>
    </recommendedName>
</protein>
<dbReference type="CDD" id="cd01465">
    <property type="entry name" value="vWA_subgroup"/>
    <property type="match status" value="1"/>
</dbReference>
<keyword evidence="5" id="KW-1185">Reference proteome</keyword>